<dbReference type="InterPro" id="IPR012464">
    <property type="entry name" value="DUF1676"/>
</dbReference>
<dbReference type="STRING" id="278856.A0A212EJR2"/>
<dbReference type="eggNOG" id="ENOG502TC7M">
    <property type="taxonomic scope" value="Eukaryota"/>
</dbReference>
<protein>
    <submittedName>
        <fullName evidence="2">Uncharacterized protein</fullName>
    </submittedName>
</protein>
<dbReference type="PANTHER" id="PTHR21879">
    <property type="entry name" value="FI03362P-RELATED-RELATED"/>
    <property type="match status" value="1"/>
</dbReference>
<dbReference type="KEGG" id="dpl:KGM_200232"/>
<feature type="transmembrane region" description="Helical" evidence="1">
    <location>
        <begin position="152"/>
        <end position="178"/>
    </location>
</feature>
<accession>A0A212EJR2</accession>
<keyword evidence="1" id="KW-1133">Transmembrane helix</keyword>
<organism evidence="2 3">
    <name type="scientific">Danaus plexippus plexippus</name>
    <dbReference type="NCBI Taxonomy" id="278856"/>
    <lineage>
        <taxon>Eukaryota</taxon>
        <taxon>Metazoa</taxon>
        <taxon>Ecdysozoa</taxon>
        <taxon>Arthropoda</taxon>
        <taxon>Hexapoda</taxon>
        <taxon>Insecta</taxon>
        <taxon>Pterygota</taxon>
        <taxon>Neoptera</taxon>
        <taxon>Endopterygota</taxon>
        <taxon>Lepidoptera</taxon>
        <taxon>Glossata</taxon>
        <taxon>Ditrysia</taxon>
        <taxon>Papilionoidea</taxon>
        <taxon>Nymphalidae</taxon>
        <taxon>Danainae</taxon>
        <taxon>Danaini</taxon>
        <taxon>Danaina</taxon>
        <taxon>Danaus</taxon>
        <taxon>Danaus</taxon>
    </lineage>
</organism>
<gene>
    <name evidence="2" type="ORF">KGM_200232</name>
</gene>
<dbReference type="Proteomes" id="UP000007151">
    <property type="component" value="Unassembled WGS sequence"/>
</dbReference>
<proteinExistence type="predicted"/>
<evidence type="ECO:0000313" key="2">
    <source>
        <dbReference type="EMBL" id="OWR41743.1"/>
    </source>
</evidence>
<evidence type="ECO:0000313" key="3">
    <source>
        <dbReference type="Proteomes" id="UP000007151"/>
    </source>
</evidence>
<keyword evidence="1" id="KW-0812">Transmembrane</keyword>
<dbReference type="InParanoid" id="A0A212EJR2"/>
<sequence>MNCSEDRYLRYVKDSCFIKGEAFSCVKYKALKIAKSTIFGDMNSNETIAASKMISFVKLDQETVNNLTSIEDMDVIANEPRGFLSEWTEIANYFMKLVKEFFRMRGLKVNLPEGARTVEDQEPEDGGRGKKKKLAVMIPLLNLMATMKTKMLLIPILMAVMMIKKLLLLAALLVPSLLSTLKACKHHHPMTHYSYFGTDASDYNSEYSNSYSYGSGGGYGKDWPTNRAYSVPKHRTPSPVYITAPGTA</sequence>
<keyword evidence="1" id="KW-0472">Membrane</keyword>
<dbReference type="AlphaFoldDB" id="A0A212EJR2"/>
<dbReference type="FunCoup" id="A0A212EJR2">
    <property type="interactions" value="12"/>
</dbReference>
<dbReference type="GO" id="GO:0016020">
    <property type="term" value="C:membrane"/>
    <property type="evidence" value="ECO:0007669"/>
    <property type="project" value="TreeGrafter"/>
</dbReference>
<name>A0A212EJR2_DANPL</name>
<dbReference type="Pfam" id="PF07898">
    <property type="entry name" value="DUF1676"/>
    <property type="match status" value="1"/>
</dbReference>
<evidence type="ECO:0000256" key="1">
    <source>
        <dbReference type="SAM" id="Phobius"/>
    </source>
</evidence>
<reference evidence="2 3" key="1">
    <citation type="journal article" date="2011" name="Cell">
        <title>The monarch butterfly genome yields insights into long-distance migration.</title>
        <authorList>
            <person name="Zhan S."/>
            <person name="Merlin C."/>
            <person name="Boore J.L."/>
            <person name="Reppert S.M."/>
        </authorList>
    </citation>
    <scope>NUCLEOTIDE SEQUENCE [LARGE SCALE GENOMIC DNA]</scope>
    <source>
        <strain evidence="2">F-2</strain>
    </source>
</reference>
<dbReference type="EMBL" id="AGBW02014404">
    <property type="protein sequence ID" value="OWR41743.1"/>
    <property type="molecule type" value="Genomic_DNA"/>
</dbReference>
<keyword evidence="3" id="KW-1185">Reference proteome</keyword>
<comment type="caution">
    <text evidence="2">The sequence shown here is derived from an EMBL/GenBank/DDBJ whole genome shotgun (WGS) entry which is preliminary data.</text>
</comment>